<dbReference type="OrthoDB" id="9760563at2"/>
<dbReference type="Pfam" id="PF00370">
    <property type="entry name" value="FGGY_N"/>
    <property type="match status" value="1"/>
</dbReference>
<dbReference type="STRING" id="482461.SAMN05216244_2626"/>
<evidence type="ECO:0000256" key="3">
    <source>
        <dbReference type="ARBA" id="ARBA00022777"/>
    </source>
</evidence>
<evidence type="ECO:0000256" key="1">
    <source>
        <dbReference type="ARBA" id="ARBA00009156"/>
    </source>
</evidence>
<dbReference type="CDD" id="cd07809">
    <property type="entry name" value="ASKHA_NBD_FGGY_BaXK-like"/>
    <property type="match status" value="1"/>
</dbReference>
<name>A0A1G9TKT9_9BACI</name>
<evidence type="ECO:0000259" key="4">
    <source>
        <dbReference type="Pfam" id="PF00370"/>
    </source>
</evidence>
<dbReference type="EMBL" id="FNHF01000003">
    <property type="protein sequence ID" value="SDM48260.1"/>
    <property type="molecule type" value="Genomic_DNA"/>
</dbReference>
<dbReference type="GO" id="GO:0005975">
    <property type="term" value="P:carbohydrate metabolic process"/>
    <property type="evidence" value="ECO:0007669"/>
    <property type="project" value="InterPro"/>
</dbReference>
<dbReference type="GO" id="GO:0016301">
    <property type="term" value="F:kinase activity"/>
    <property type="evidence" value="ECO:0007669"/>
    <property type="project" value="UniProtKB-KW"/>
</dbReference>
<evidence type="ECO:0000313" key="6">
    <source>
        <dbReference type="EMBL" id="SDM48260.1"/>
    </source>
</evidence>
<dbReference type="PANTHER" id="PTHR43095">
    <property type="entry name" value="SUGAR KINASE"/>
    <property type="match status" value="1"/>
</dbReference>
<sequence length="536" mass="59325">MKADRASINQAITKGETSLGIEFGSTRIKAVLINNCFETIASGSYDWENRLEDGYWTYSLVDIVTGLQTAYEEMRQEVERNYGITIRTIGSIGISGMMHGYMAFDKTGELLVPFRTWRNATTGVAAKELTDKFQFNIPERWTIAHLYQAMLNEEKHLPRLDYVTTLAGYIHWLLTGNKAIGVGDASGIFPIDESTKDYDQKMVKQFDDLISAKEYSWKLRDIFPKVYLSGEQAGELTEIGAKILDRSRNLQPGISLCPPEGDAGTGMVATNSVRKRTGNVSVGTSVFAMIVLEKDISKVYPEIDLVTTPNGSPVAMVHANNCSSDINAWLGLFREFSEAMGYEVDHNKLFEVMFNKALEAERDGGGLLSYGYLSGENITGLENGRPLFVRSPESNFNLANFMRTHLFTAFGALKIGMDILRKQESVVIDSILAHGGLFKTPVVGQKIVAAAMNTPVSVMNTAGEGGAWGIAILASYMMVKDQKENLEEFLDNKVFKDAGGQEIYPDSLDVQGFEIFIERYQKGLAIEQAAVDNLIL</sequence>
<evidence type="ECO:0000259" key="5">
    <source>
        <dbReference type="Pfam" id="PF02782"/>
    </source>
</evidence>
<dbReference type="InterPro" id="IPR043129">
    <property type="entry name" value="ATPase_NBD"/>
</dbReference>
<dbReference type="InterPro" id="IPR050406">
    <property type="entry name" value="FGGY_Carb_Kinase"/>
</dbReference>
<dbReference type="AlphaFoldDB" id="A0A1G9TKT9"/>
<dbReference type="SUPFAM" id="SSF53067">
    <property type="entry name" value="Actin-like ATPase domain"/>
    <property type="match status" value="2"/>
</dbReference>
<proteinExistence type="inferred from homology"/>
<dbReference type="Gene3D" id="3.30.420.40">
    <property type="match status" value="2"/>
</dbReference>
<dbReference type="Pfam" id="PF02782">
    <property type="entry name" value="FGGY_C"/>
    <property type="match status" value="1"/>
</dbReference>
<dbReference type="Proteomes" id="UP000182347">
    <property type="component" value="Unassembled WGS sequence"/>
</dbReference>
<feature type="domain" description="Carbohydrate kinase FGGY C-terminal" evidence="5">
    <location>
        <begin position="279"/>
        <end position="477"/>
    </location>
</feature>
<keyword evidence="7" id="KW-1185">Reference proteome</keyword>
<accession>A0A1G9TKT9</accession>
<protein>
    <submittedName>
        <fullName evidence="6">Sugar (Pentulose or hexulose) kinase</fullName>
    </submittedName>
</protein>
<dbReference type="InterPro" id="IPR018485">
    <property type="entry name" value="FGGY_C"/>
</dbReference>
<comment type="similarity">
    <text evidence="1">Belongs to the FGGY kinase family.</text>
</comment>
<keyword evidence="3 6" id="KW-0418">Kinase</keyword>
<feature type="domain" description="Carbohydrate kinase FGGY N-terminal" evidence="4">
    <location>
        <begin position="19"/>
        <end position="241"/>
    </location>
</feature>
<dbReference type="PANTHER" id="PTHR43095:SF5">
    <property type="entry name" value="XYLULOSE KINASE"/>
    <property type="match status" value="1"/>
</dbReference>
<evidence type="ECO:0000256" key="2">
    <source>
        <dbReference type="ARBA" id="ARBA00022679"/>
    </source>
</evidence>
<dbReference type="RefSeq" id="WP_074599689.1">
    <property type="nucleotide sequence ID" value="NZ_FNHF01000003.1"/>
</dbReference>
<reference evidence="7" key="1">
    <citation type="submission" date="2016-10" db="EMBL/GenBank/DDBJ databases">
        <authorList>
            <person name="Varghese N."/>
            <person name="Submissions S."/>
        </authorList>
    </citation>
    <scope>NUCLEOTIDE SEQUENCE [LARGE SCALE GENOMIC DNA]</scope>
    <source>
        <strain evidence="7">CGMCC 1.6199</strain>
    </source>
</reference>
<dbReference type="InterPro" id="IPR018484">
    <property type="entry name" value="FGGY_N"/>
</dbReference>
<keyword evidence="2" id="KW-0808">Transferase</keyword>
<gene>
    <name evidence="6" type="ORF">SAMN05216244_2626</name>
</gene>
<organism evidence="6 7">
    <name type="scientific">Sediminibacillus halophilus</name>
    <dbReference type="NCBI Taxonomy" id="482461"/>
    <lineage>
        <taxon>Bacteria</taxon>
        <taxon>Bacillati</taxon>
        <taxon>Bacillota</taxon>
        <taxon>Bacilli</taxon>
        <taxon>Bacillales</taxon>
        <taxon>Bacillaceae</taxon>
        <taxon>Sediminibacillus</taxon>
    </lineage>
</organism>
<evidence type="ECO:0000313" key="7">
    <source>
        <dbReference type="Proteomes" id="UP000182347"/>
    </source>
</evidence>